<keyword evidence="1" id="KW-0547">Nucleotide-binding</keyword>
<dbReference type="EMBL" id="CP002545">
    <property type="protein sequence ID" value="ADY51483.1"/>
    <property type="molecule type" value="Genomic_DNA"/>
</dbReference>
<evidence type="ECO:0000313" key="6">
    <source>
        <dbReference type="Proteomes" id="UP000000310"/>
    </source>
</evidence>
<dbReference type="PANTHER" id="PTHR42855:SF1">
    <property type="entry name" value="ABC TRANSPORTER DOMAIN-CONTAINING PROTEIN"/>
    <property type="match status" value="1"/>
</dbReference>
<organism evidence="5 6">
    <name type="scientific">Pseudopedobacter saltans (strain ATCC 51119 / DSM 12145 / JCM 21818 / CCUG 39354 / LMG 10337 / NBRC 100064 / NCIMB 13643)</name>
    <name type="common">Pedobacter saltans</name>
    <dbReference type="NCBI Taxonomy" id="762903"/>
    <lineage>
        <taxon>Bacteria</taxon>
        <taxon>Pseudomonadati</taxon>
        <taxon>Bacteroidota</taxon>
        <taxon>Sphingobacteriia</taxon>
        <taxon>Sphingobacteriales</taxon>
        <taxon>Sphingobacteriaceae</taxon>
        <taxon>Pseudopedobacter</taxon>
    </lineage>
</organism>
<dbReference type="HOGENOM" id="CLU_000604_36_0_10"/>
<dbReference type="AlphaFoldDB" id="F0SAA6"/>
<dbReference type="CDD" id="cd03221">
    <property type="entry name" value="ABCF_EF-3"/>
    <property type="match status" value="2"/>
</dbReference>
<dbReference type="OrthoDB" id="9804035at2"/>
<keyword evidence="6" id="KW-1185">Reference proteome</keyword>
<gene>
    <name evidence="5" type="ordered locus">Pedsa_0911</name>
</gene>
<dbReference type="InterPro" id="IPR027417">
    <property type="entry name" value="P-loop_NTPase"/>
</dbReference>
<dbReference type="Gene3D" id="3.40.50.300">
    <property type="entry name" value="P-loop containing nucleotide triphosphate hydrolases"/>
    <property type="match status" value="2"/>
</dbReference>
<dbReference type="FunFam" id="3.40.50.300:FF:001320">
    <property type="entry name" value="Heme ABC transporter ATP-binding protein"/>
    <property type="match status" value="1"/>
</dbReference>
<dbReference type="GO" id="GO:0016887">
    <property type="term" value="F:ATP hydrolysis activity"/>
    <property type="evidence" value="ECO:0007669"/>
    <property type="project" value="InterPro"/>
</dbReference>
<protein>
    <submittedName>
        <fullName evidence="5">ABC transporter related protein</fullName>
    </submittedName>
</protein>
<reference evidence="5 6" key="1">
    <citation type="journal article" date="2011" name="Stand. Genomic Sci.">
        <title>Complete genome sequence of the gliding, heparinolytic Pedobacter saltans type strain (113).</title>
        <authorList>
            <person name="Liolios K."/>
            <person name="Sikorski J."/>
            <person name="Lu M."/>
            <person name="Nolan M."/>
            <person name="Lapidus A."/>
            <person name="Lucas S."/>
            <person name="Hammon N."/>
            <person name="Deshpande S."/>
            <person name="Cheng J.F."/>
            <person name="Tapia R."/>
            <person name="Han C."/>
            <person name="Goodwin L."/>
            <person name="Pitluck S."/>
            <person name="Huntemann M."/>
            <person name="Ivanova N."/>
            <person name="Pagani I."/>
            <person name="Mavromatis K."/>
            <person name="Ovchinikova G."/>
            <person name="Pati A."/>
            <person name="Chen A."/>
            <person name="Palaniappan K."/>
            <person name="Land M."/>
            <person name="Hauser L."/>
            <person name="Brambilla E.M."/>
            <person name="Kotsyurbenko O."/>
            <person name="Rohde M."/>
            <person name="Tindall B.J."/>
            <person name="Abt B."/>
            <person name="Goker M."/>
            <person name="Detter J.C."/>
            <person name="Woyke T."/>
            <person name="Bristow J."/>
            <person name="Eisen J.A."/>
            <person name="Markowitz V."/>
            <person name="Hugenholtz P."/>
            <person name="Klenk H.P."/>
            <person name="Kyrpides N.C."/>
        </authorList>
    </citation>
    <scope>NUCLEOTIDE SEQUENCE [LARGE SCALE GENOMIC DNA]</scope>
    <source>
        <strain evidence="6">ATCC 51119 / DSM 12145 / JCM 21818 / LMG 10337 / NBRC 100064 / NCIMB 13643</strain>
    </source>
</reference>
<evidence type="ECO:0000313" key="5">
    <source>
        <dbReference type="EMBL" id="ADY51483.1"/>
    </source>
</evidence>
<feature type="domain" description="ABC transporter" evidence="4">
    <location>
        <begin position="2"/>
        <end position="236"/>
    </location>
</feature>
<evidence type="ECO:0000259" key="4">
    <source>
        <dbReference type="PROSITE" id="PS50893"/>
    </source>
</evidence>
<proteinExistence type="predicted"/>
<dbReference type="Proteomes" id="UP000000310">
    <property type="component" value="Chromosome"/>
</dbReference>
<dbReference type="PANTHER" id="PTHR42855">
    <property type="entry name" value="ABC TRANSPORTER ATP-BINDING SUBUNIT"/>
    <property type="match status" value="1"/>
</dbReference>
<dbReference type="Pfam" id="PF00005">
    <property type="entry name" value="ABC_tran"/>
    <property type="match status" value="2"/>
</dbReference>
<feature type="domain" description="ABC transporter" evidence="4">
    <location>
        <begin position="339"/>
        <end position="529"/>
    </location>
</feature>
<dbReference type="InterPro" id="IPR003593">
    <property type="entry name" value="AAA+_ATPase"/>
</dbReference>
<evidence type="ECO:0000256" key="1">
    <source>
        <dbReference type="ARBA" id="ARBA00022741"/>
    </source>
</evidence>
<dbReference type="SUPFAM" id="SSF52540">
    <property type="entry name" value="P-loop containing nucleoside triphosphate hydrolases"/>
    <property type="match status" value="2"/>
</dbReference>
<dbReference type="STRING" id="762903.Pedsa_0911"/>
<reference evidence="6" key="2">
    <citation type="submission" date="2011-02" db="EMBL/GenBank/DDBJ databases">
        <title>The complete genome of Pedobacter saltans DSM 12145.</title>
        <authorList>
            <consortium name="US DOE Joint Genome Institute (JGI-PGF)"/>
            <person name="Lucas S."/>
            <person name="Copeland A."/>
            <person name="Lapidus A."/>
            <person name="Bruce D."/>
            <person name="Goodwin L."/>
            <person name="Pitluck S."/>
            <person name="Kyrpides N."/>
            <person name="Mavromatis K."/>
            <person name="Pagani I."/>
            <person name="Ivanova N."/>
            <person name="Ovchinnikova G."/>
            <person name="Lu M."/>
            <person name="Detter J.C."/>
            <person name="Han C."/>
            <person name="Land M."/>
            <person name="Hauser L."/>
            <person name="Markowitz V."/>
            <person name="Cheng J.-F."/>
            <person name="Hugenholtz P."/>
            <person name="Woyke T."/>
            <person name="Wu D."/>
            <person name="Tindall B."/>
            <person name="Pomrenke H.G."/>
            <person name="Brambilla E."/>
            <person name="Klenk H.-P."/>
            <person name="Eisen J.A."/>
        </authorList>
    </citation>
    <scope>NUCLEOTIDE SEQUENCE [LARGE SCALE GENOMIC DNA]</scope>
    <source>
        <strain evidence="6">ATCC 51119 / DSM 12145 / JCM 21818 / LMG 10337 / NBRC 100064 / NCIMB 13643</strain>
    </source>
</reference>
<dbReference type="KEGG" id="psn:Pedsa_0911"/>
<sequence>MITLQNLTYIHPNRDLLFDNIHFTINSRQKIALIGNNGVGKSTLLRIIAGEISPAGGSVSINKNDVYFIPQVYGQFNHLTVAEALKVEDKLYAFEEILKGNASDENLECLNDDWTIEDRCNEALRYWNLSDIAFNQNLGNLSGGQRTKVFLAALMIHRPSLILLDEPSNHLDTESREKLYKYIKSVNATLLVVSHDRTLLNLLDMVLELTPKGINTYGGNYDFYLSQKEKELEALDHQIKSKEKTIKQAKEKERESVERKNKMDVRGQQKQKDAGVARIMMNTLRNKAESSGAKLKGVHEEKINTLSTELSRLRSGVQEFDQMRFNFQDSGLFKGKILVTGRNISYKIGEQDLFREPVSFDILAGDRIALKGANGSGKTTLLKMVVNAIQPNGGNIDSKIQDYAYLDQDYSIIENQLSVLDQAEKFNINGLQDHEIKTRLNHFLFDKNDWDKKCVSLSGGERMRLSLCCLNIRSKSPDIIILDEPTNNLDLQNINLLTAVLKAYQGTLIVVSHDTVFMQEIGVIKEIQL</sequence>
<dbReference type="eggNOG" id="COG0488">
    <property type="taxonomic scope" value="Bacteria"/>
</dbReference>
<dbReference type="InterPro" id="IPR051309">
    <property type="entry name" value="ABCF_ATPase"/>
</dbReference>
<dbReference type="SMART" id="SM00382">
    <property type="entry name" value="AAA"/>
    <property type="match status" value="2"/>
</dbReference>
<dbReference type="InterPro" id="IPR017871">
    <property type="entry name" value="ABC_transporter-like_CS"/>
</dbReference>
<evidence type="ECO:0000256" key="2">
    <source>
        <dbReference type="ARBA" id="ARBA00022840"/>
    </source>
</evidence>
<dbReference type="PROSITE" id="PS50893">
    <property type="entry name" value="ABC_TRANSPORTER_2"/>
    <property type="match status" value="2"/>
</dbReference>
<dbReference type="RefSeq" id="WP_013631983.1">
    <property type="nucleotide sequence ID" value="NC_015177.1"/>
</dbReference>
<keyword evidence="2" id="KW-0067">ATP-binding</keyword>
<name>F0SAA6_PSESL</name>
<feature type="region of interest" description="Disordered" evidence="3">
    <location>
        <begin position="249"/>
        <end position="272"/>
    </location>
</feature>
<accession>F0SAA6</accession>
<dbReference type="PROSITE" id="PS00211">
    <property type="entry name" value="ABC_TRANSPORTER_1"/>
    <property type="match status" value="1"/>
</dbReference>
<dbReference type="InterPro" id="IPR003439">
    <property type="entry name" value="ABC_transporter-like_ATP-bd"/>
</dbReference>
<evidence type="ECO:0000256" key="3">
    <source>
        <dbReference type="SAM" id="MobiDB-lite"/>
    </source>
</evidence>
<dbReference type="GO" id="GO:0005524">
    <property type="term" value="F:ATP binding"/>
    <property type="evidence" value="ECO:0007669"/>
    <property type="project" value="UniProtKB-KW"/>
</dbReference>
<dbReference type="NCBIfam" id="NF000355">
    <property type="entry name" value="ribo_prot_ABC_F"/>
    <property type="match status" value="1"/>
</dbReference>